<sequence>MKKSNVEKQLTLFLGYIKRQGATEKELQTVVDTIGLLRKYLPFYKHQKGS</sequence>
<reference evidence="1" key="1">
    <citation type="journal article" date="2021" name="Proc. Natl. Acad. Sci. U.S.A.">
        <title>A Catalog of Tens of Thousands of Viruses from Human Metagenomes Reveals Hidden Associations with Chronic Diseases.</title>
        <authorList>
            <person name="Tisza M.J."/>
            <person name="Buck C.B."/>
        </authorList>
    </citation>
    <scope>NUCLEOTIDE SEQUENCE</scope>
    <source>
        <strain evidence="1">CtEBu1</strain>
    </source>
</reference>
<proteinExistence type="predicted"/>
<organism evidence="1">
    <name type="scientific">Siphoviridae sp. ctEBu1</name>
    <dbReference type="NCBI Taxonomy" id="2825393"/>
    <lineage>
        <taxon>Viruses</taxon>
        <taxon>Duplodnaviria</taxon>
        <taxon>Heunggongvirae</taxon>
        <taxon>Uroviricota</taxon>
        <taxon>Caudoviricetes</taxon>
    </lineage>
</organism>
<evidence type="ECO:0000313" key="1">
    <source>
        <dbReference type="EMBL" id="DAE18109.1"/>
    </source>
</evidence>
<dbReference type="EMBL" id="BK015651">
    <property type="protein sequence ID" value="DAE18109.1"/>
    <property type="molecule type" value="Genomic_DNA"/>
</dbReference>
<accession>A0A8S5QH82</accession>
<protein>
    <submittedName>
        <fullName evidence="1">Uncharacterized protein</fullName>
    </submittedName>
</protein>
<name>A0A8S5QH82_9CAUD</name>